<dbReference type="OrthoDB" id="304887at2759"/>
<dbReference type="Proteomes" id="UP000692954">
    <property type="component" value="Unassembled WGS sequence"/>
</dbReference>
<name>A0A8S1LZ56_9CILI</name>
<accession>A0A8S1LZ56</accession>
<proteinExistence type="predicted"/>
<protein>
    <submittedName>
        <fullName evidence="1">Uncharacterized protein</fullName>
    </submittedName>
</protein>
<dbReference type="EMBL" id="CAJJDN010000030">
    <property type="protein sequence ID" value="CAD8073310.1"/>
    <property type="molecule type" value="Genomic_DNA"/>
</dbReference>
<comment type="caution">
    <text evidence="1">The sequence shown here is derived from an EMBL/GenBank/DDBJ whole genome shotgun (WGS) entry which is preliminary data.</text>
</comment>
<reference evidence="1" key="1">
    <citation type="submission" date="2021-01" db="EMBL/GenBank/DDBJ databases">
        <authorList>
            <consortium name="Genoscope - CEA"/>
            <person name="William W."/>
        </authorList>
    </citation>
    <scope>NUCLEOTIDE SEQUENCE</scope>
</reference>
<evidence type="ECO:0000313" key="1">
    <source>
        <dbReference type="EMBL" id="CAD8073310.1"/>
    </source>
</evidence>
<organism evidence="1 2">
    <name type="scientific">Paramecium sonneborni</name>
    <dbReference type="NCBI Taxonomy" id="65129"/>
    <lineage>
        <taxon>Eukaryota</taxon>
        <taxon>Sar</taxon>
        <taxon>Alveolata</taxon>
        <taxon>Ciliophora</taxon>
        <taxon>Intramacronucleata</taxon>
        <taxon>Oligohymenophorea</taxon>
        <taxon>Peniculida</taxon>
        <taxon>Parameciidae</taxon>
        <taxon>Paramecium</taxon>
    </lineage>
</organism>
<sequence length="1381" mass="162493">MHQFKQWLLPIKNFFLSSFSETFQLLLSNFLGDYLEDPRQLNIFALIQGIDKLQLNIKYINQFLGCNPFTFEDAYIQSLKVTNLKLEAEKITIILSLKERSEEELNQYLQNLQEVRQHELAKLNYLQKLRKEMYKRNDQESVNDQLQNSKSQSGLLNFLRLTDTLFSNSSISLKNIEIILKFEQDVQFACLIHGINIELEKADSTNLLFITTIIDLIELKLKNENIALIEKAIKLGMILETSENNKVQLKINAKVSSLDILLNKKQIKILLKQFLNYQSKIDEINKAIIKQQNQKQSIINTSSQIQNKNVFEIKDLASLNNDLSMSLDLNSLSNCQSQEIFQSINIENNQNFQINSNIKDQKETFKCFFQGIKLAICEQTNQFPLERERFFQDLESHFFIEIVDIYTESYQRCFNLYVKRMGAYRIKLNNPPFPFNNRSRSSSISQQNSEIFQSCKPIQKQDFLVTPVVLLGLHQIQKLEYEYSVYNFEQLKEQIDYCQKAINLNIQLLKCKDKKYFYQVNADFSQVIVSFRHESIINLMGYIPQKKIQKLPKNEKNTINLIGLVINIPDLRISYLINEQTPTFTFKQITLKQNPTRAIQLKTCSIETFEEIQYFENPKQFIIITFNLFESKFQNQSIIKIEKQIINEFEQFPTIYLAFKESQPIQLQELIEPEIVFNQKKQLCEKIINFQFPNVKFLLSETFFKWLITLKEYLIKQEKKPKYIKKNQIKDFKNFFQFNINVFSIRIQDDLQDDLIYLKLEKVTAIQAESRMILIQEILAIDCQSPIPQKGDQVYQNFISAQVMLYKVNNEINQTENNIKNDKIRIQTNPMKIDYGKYSIQVYINQNINIKFKNLCLRIPDFKFKTIKKLEPFIQYYREIDEQMQENFLSTAQFIQEYQMEQAEMIIILEKDIFIDVYPMIVVEAFSDLHQLQNQLEYTNYRLILKVNDAKISSVIELNSIDVYFDGQLGIEKQFPLILNGFFDNRPHILQLGAQVQVRNVAYQERNIRIDQIIGNLKYDTIQTIIEFINVISKLIHKDNLNYSETQYEISYDLNQQLIPQQIIEKCYQVNVGQIIIELEQGTTYYETDIIYDDDKLDDQFLSNQNSDKICINLTKCYANIEMYKEGQLGIKYKSNLEINDKISDSCFNLILSSDFEEFNFEDNSPPLQFGLILENQAYTGFVSLLPMRICISGSLLQFIFNFMSNNKKNENIIDQDKIDIIQEIPIIWLKNLKIDQTSFNITYDSSGLNFDGLFKGLLKISSFCNLQIPFNYLEIQCKGDKEYVKYQIIEKISQNFGSKYQIAGKALQSLNAYNQIKSFVLSIKNLFQSTFEDGGLEKSRIELQRSINNAFENLKQIKYGQEILNNITFSSLPSRFLKKY</sequence>
<keyword evidence="2" id="KW-1185">Reference proteome</keyword>
<gene>
    <name evidence="1" type="ORF">PSON_ATCC_30995.1.T0300238</name>
</gene>
<evidence type="ECO:0000313" key="2">
    <source>
        <dbReference type="Proteomes" id="UP000692954"/>
    </source>
</evidence>